<dbReference type="AlphaFoldDB" id="A0A8D0KPU0"/>
<accession>A0A8D0KPU0</accession>
<sequence>MTPHCHMFSCPGSSMEKLVDSWNSHSSYDFCVFSDHIPGIIYADASGKFV</sequence>
<reference evidence="1" key="1">
    <citation type="submission" date="2025-08" db="UniProtKB">
        <authorList>
            <consortium name="Ensembl"/>
        </authorList>
    </citation>
    <scope>IDENTIFICATION</scope>
</reference>
<dbReference type="Ensembl" id="ENSSOCT00000000825.1">
    <property type="protein sequence ID" value="ENSSOCP00000000805.1"/>
    <property type="gene ID" value="ENSSOCG00000000642.1"/>
</dbReference>
<dbReference type="Proteomes" id="UP000694551">
    <property type="component" value="Unplaced"/>
</dbReference>
<keyword evidence="2" id="KW-1185">Reference proteome</keyword>
<proteinExistence type="predicted"/>
<reference evidence="1" key="2">
    <citation type="submission" date="2025-09" db="UniProtKB">
        <authorList>
            <consortium name="Ensembl"/>
        </authorList>
    </citation>
    <scope>IDENTIFICATION</scope>
</reference>
<protein>
    <submittedName>
        <fullName evidence="1">Uncharacterized protein</fullName>
    </submittedName>
</protein>
<name>A0A8D0KPU0_STROC</name>
<evidence type="ECO:0000313" key="1">
    <source>
        <dbReference type="Ensembl" id="ENSSOCP00000000805.1"/>
    </source>
</evidence>
<evidence type="ECO:0000313" key="2">
    <source>
        <dbReference type="Proteomes" id="UP000694551"/>
    </source>
</evidence>
<organism evidence="1 2">
    <name type="scientific">Strix occidentalis caurina</name>
    <name type="common">northern spotted owl</name>
    <dbReference type="NCBI Taxonomy" id="311401"/>
    <lineage>
        <taxon>Eukaryota</taxon>
        <taxon>Metazoa</taxon>
        <taxon>Chordata</taxon>
        <taxon>Craniata</taxon>
        <taxon>Vertebrata</taxon>
        <taxon>Euteleostomi</taxon>
        <taxon>Archelosauria</taxon>
        <taxon>Archosauria</taxon>
        <taxon>Dinosauria</taxon>
        <taxon>Saurischia</taxon>
        <taxon>Theropoda</taxon>
        <taxon>Coelurosauria</taxon>
        <taxon>Aves</taxon>
        <taxon>Neognathae</taxon>
        <taxon>Neoaves</taxon>
        <taxon>Telluraves</taxon>
        <taxon>Strigiformes</taxon>
        <taxon>Strigidae</taxon>
        <taxon>Strix</taxon>
    </lineage>
</organism>